<keyword evidence="4 9" id="KW-0547">Nucleotide-binding</keyword>
<gene>
    <name evidence="9" type="primary">leuS</name>
    <name evidence="14" type="ORF">I5M27_08370</name>
</gene>
<keyword evidence="3 9" id="KW-0436">Ligase</keyword>
<dbReference type="SUPFAM" id="SSF50677">
    <property type="entry name" value="ValRS/IleRS/LeuRS editing domain"/>
    <property type="match status" value="1"/>
</dbReference>
<evidence type="ECO:0000256" key="2">
    <source>
        <dbReference type="ARBA" id="ARBA00022490"/>
    </source>
</evidence>
<evidence type="ECO:0000259" key="11">
    <source>
        <dbReference type="Pfam" id="PF08264"/>
    </source>
</evidence>
<dbReference type="NCBIfam" id="TIGR00396">
    <property type="entry name" value="leuS_bact"/>
    <property type="match status" value="1"/>
</dbReference>
<dbReference type="SUPFAM" id="SSF47323">
    <property type="entry name" value="Anticodon-binding domain of a subclass of class I aminoacyl-tRNA synthetases"/>
    <property type="match status" value="1"/>
</dbReference>
<feature type="domain" description="Leucyl-tRNA synthetase editing" evidence="13">
    <location>
        <begin position="278"/>
        <end position="457"/>
    </location>
</feature>
<dbReference type="InterPro" id="IPR009008">
    <property type="entry name" value="Val/Leu/Ile-tRNA-synth_edit"/>
</dbReference>
<evidence type="ECO:0000256" key="1">
    <source>
        <dbReference type="ARBA" id="ARBA00005594"/>
    </source>
</evidence>
<dbReference type="Gene3D" id="3.40.50.620">
    <property type="entry name" value="HUPs"/>
    <property type="match status" value="3"/>
</dbReference>
<keyword evidence="15" id="KW-1185">Reference proteome</keyword>
<dbReference type="Pfam" id="PF13603">
    <property type="entry name" value="tRNA-synt_1_2"/>
    <property type="match status" value="1"/>
</dbReference>
<keyword evidence="2 9" id="KW-0963">Cytoplasm</keyword>
<dbReference type="InterPro" id="IPR009080">
    <property type="entry name" value="tRNAsynth_Ia_anticodon-bd"/>
</dbReference>
<dbReference type="PANTHER" id="PTHR43740">
    <property type="entry name" value="LEUCYL-TRNA SYNTHETASE"/>
    <property type="match status" value="1"/>
</dbReference>
<dbReference type="HAMAP" id="MF_00049_B">
    <property type="entry name" value="Leu_tRNA_synth_B"/>
    <property type="match status" value="1"/>
</dbReference>
<name>A0ABS1C0R9_9BACT</name>
<evidence type="ECO:0000256" key="7">
    <source>
        <dbReference type="ARBA" id="ARBA00023146"/>
    </source>
</evidence>
<feature type="domain" description="Methionyl/Leucyl tRNA synthetase" evidence="12">
    <location>
        <begin position="40"/>
        <end position="160"/>
    </location>
</feature>
<evidence type="ECO:0000256" key="9">
    <source>
        <dbReference type="HAMAP-Rule" id="MF_00049"/>
    </source>
</evidence>
<proteinExistence type="inferred from homology"/>
<evidence type="ECO:0000256" key="4">
    <source>
        <dbReference type="ARBA" id="ARBA00022741"/>
    </source>
</evidence>
<feature type="domain" description="Methionyl/Valyl/Leucyl/Isoleucyl-tRNA synthetase anticodon-binding" evidence="11">
    <location>
        <begin position="773"/>
        <end position="887"/>
    </location>
</feature>
<keyword evidence="6 9" id="KW-0648">Protein biosynthesis</keyword>
<evidence type="ECO:0000256" key="6">
    <source>
        <dbReference type="ARBA" id="ARBA00022917"/>
    </source>
</evidence>
<dbReference type="SUPFAM" id="SSF52374">
    <property type="entry name" value="Nucleotidylyl transferase"/>
    <property type="match status" value="1"/>
</dbReference>
<comment type="subcellular location">
    <subcellularLocation>
        <location evidence="9">Cytoplasm</location>
    </subcellularLocation>
</comment>
<protein>
    <recommendedName>
        <fullName evidence="9">Leucine--tRNA ligase</fullName>
        <ecNumber evidence="9">6.1.1.4</ecNumber>
    </recommendedName>
    <alternativeName>
        <fullName evidence="9">Leucyl-tRNA synthetase</fullName>
        <shortName evidence="9">LeuRS</shortName>
    </alternativeName>
</protein>
<evidence type="ECO:0000256" key="5">
    <source>
        <dbReference type="ARBA" id="ARBA00022840"/>
    </source>
</evidence>
<comment type="caution">
    <text evidence="9">Lacks conserved residue(s) required for the propagation of feature annotation.</text>
</comment>
<comment type="similarity">
    <text evidence="1 9 10">Belongs to the class-I aminoacyl-tRNA synthetase family.</text>
</comment>
<dbReference type="InterPro" id="IPR014729">
    <property type="entry name" value="Rossmann-like_a/b/a_fold"/>
</dbReference>
<dbReference type="RefSeq" id="WP_200505745.1">
    <property type="nucleotide sequence ID" value="NZ_JAEHFX010000003.1"/>
</dbReference>
<dbReference type="PANTHER" id="PTHR43740:SF2">
    <property type="entry name" value="LEUCINE--TRNA LIGASE, MITOCHONDRIAL"/>
    <property type="match status" value="1"/>
</dbReference>
<dbReference type="Pfam" id="PF08264">
    <property type="entry name" value="Anticodon_1"/>
    <property type="match status" value="1"/>
</dbReference>
<dbReference type="EMBL" id="JAEHFX010000003">
    <property type="protein sequence ID" value="MBK0403000.1"/>
    <property type="molecule type" value="Genomic_DNA"/>
</dbReference>
<comment type="caution">
    <text evidence="14">The sequence shown here is derived from an EMBL/GenBank/DDBJ whole genome shotgun (WGS) entry which is preliminary data.</text>
</comment>
<reference evidence="14 15" key="1">
    <citation type="submission" date="2020-12" db="EMBL/GenBank/DDBJ databases">
        <title>Bacterial novel species Adhaeribacter sp. BT258 isolated from soil.</title>
        <authorList>
            <person name="Jung H.-Y."/>
        </authorList>
    </citation>
    <scope>NUCLEOTIDE SEQUENCE [LARGE SCALE GENOMIC DNA]</scope>
    <source>
        <strain evidence="14 15">BT258</strain>
    </source>
</reference>
<organism evidence="14 15">
    <name type="scientific">Adhaeribacter terrigena</name>
    <dbReference type="NCBI Taxonomy" id="2793070"/>
    <lineage>
        <taxon>Bacteria</taxon>
        <taxon>Pseudomonadati</taxon>
        <taxon>Bacteroidota</taxon>
        <taxon>Cytophagia</taxon>
        <taxon>Cytophagales</taxon>
        <taxon>Hymenobacteraceae</taxon>
        <taxon>Adhaeribacter</taxon>
    </lineage>
</organism>
<evidence type="ECO:0000259" key="12">
    <source>
        <dbReference type="Pfam" id="PF09334"/>
    </source>
</evidence>
<accession>A0ABS1C0R9</accession>
<dbReference type="InterPro" id="IPR025709">
    <property type="entry name" value="Leu_tRNA-synth_edit"/>
</dbReference>
<dbReference type="EC" id="6.1.1.4" evidence="9"/>
<dbReference type="InterPro" id="IPR015413">
    <property type="entry name" value="Methionyl/Leucyl_tRNA_Synth"/>
</dbReference>
<dbReference type="InterPro" id="IPR013155">
    <property type="entry name" value="M/V/L/I-tRNA-synth_anticd-bd"/>
</dbReference>
<evidence type="ECO:0000313" key="14">
    <source>
        <dbReference type="EMBL" id="MBK0403000.1"/>
    </source>
</evidence>
<dbReference type="InterPro" id="IPR001412">
    <property type="entry name" value="aa-tRNA-synth_I_CS"/>
</dbReference>
<keyword evidence="7 9" id="KW-0030">Aminoacyl-tRNA synthetase</keyword>
<keyword evidence="5 9" id="KW-0067">ATP-binding</keyword>
<feature type="binding site" evidence="9">
    <location>
        <position position="699"/>
    </location>
    <ligand>
        <name>ATP</name>
        <dbReference type="ChEBI" id="CHEBI:30616"/>
    </ligand>
</feature>
<evidence type="ECO:0000256" key="10">
    <source>
        <dbReference type="RuleBase" id="RU363039"/>
    </source>
</evidence>
<dbReference type="Proteomes" id="UP000644147">
    <property type="component" value="Unassembled WGS sequence"/>
</dbReference>
<dbReference type="CDD" id="cd00812">
    <property type="entry name" value="LeuRS_core"/>
    <property type="match status" value="1"/>
</dbReference>
<sequence length="922" mass="106162">MAEYNFKEIEQTWQQYWKANKTFRAENQSSKPKYYSLDMFPYPSGAGLHVGHPLGYIASDIVSRYKRHKGYNVLHPMGFDSFGLPAEQYAIQTGQHPAITTEQNITRYIEQLQQIGFSFDWDREVRTSDPNYYKWTQWIFKQLFNSWYNYETDKAEPIEKLIAIFEKEGNSFVKAACDEDTPHVTADAWARIDEKQKQELLLQYRLTFLSEAMVNWCPALGTVLANDEVKDGLSERGGFPVERKKMRQWSMRITAYAERLLQGLDTIDWPEPVKEMQRNWIGKSIGAELHFPIENSLHHITVFTTRIDTVFGATFVVLAPEHDHVASLITEDRKAEVEAYVEMAKNRSERDRMTDVKTISGAFTGSYAINPISGERVPIWVADYVLAGYGTGAVMAVPAHDTRDYAFAKHFGLPILEVVSGGDISKEAYAAKDGTIINSGFLNGLNVKDAITAGIQKAEELGVGKGKVNYRMRDAVFSRQRYWGEPVPVYFKDGVPHLLKDEELPLVLPEIDEYKPTETGEPPLGRAKDWKYENQYEYELSTMPGWAGSSWYWYRYMDPKNDTEFASKSAIDYWQNVDLYIGGSEHATGHLLYSRFWNQFLFDLGLVPEKEPFKKLINQGMIQGRSNFVYRVKESSKFVSFGIKDQFETTPLHVDVNIVENDVLDIEAFKKWRDDFSNAEFVLEDGKYICGWEVEKMSKSKYNVVSPDDLVEKFGADTLRMYEMFLGPLEQFKPWNTAGMDGVHKFLKRFWRLFHDEAGNFNVSNEEPTSGELKTLHKTIKKVEEDIERFSFNTSVSTFMICVNELMAFKTNKRAILEPLVITLSPYAPHISEELWKLLGHNESVAYAPFPVWEEKFLTENEFEYPVSVNGKMRGKITFPVNKPKEEIEKEVLESDIIQKYLEGKTPKKIIVVPNKIVNVVV</sequence>
<evidence type="ECO:0000256" key="3">
    <source>
        <dbReference type="ARBA" id="ARBA00022598"/>
    </source>
</evidence>
<feature type="short sequence motif" description="'KMSKS' region" evidence="9">
    <location>
        <begin position="696"/>
        <end position="700"/>
    </location>
</feature>
<comment type="catalytic activity">
    <reaction evidence="8 9">
        <text>tRNA(Leu) + L-leucine + ATP = L-leucyl-tRNA(Leu) + AMP + diphosphate</text>
        <dbReference type="Rhea" id="RHEA:11688"/>
        <dbReference type="Rhea" id="RHEA-COMP:9613"/>
        <dbReference type="Rhea" id="RHEA-COMP:9622"/>
        <dbReference type="ChEBI" id="CHEBI:30616"/>
        <dbReference type="ChEBI" id="CHEBI:33019"/>
        <dbReference type="ChEBI" id="CHEBI:57427"/>
        <dbReference type="ChEBI" id="CHEBI:78442"/>
        <dbReference type="ChEBI" id="CHEBI:78494"/>
        <dbReference type="ChEBI" id="CHEBI:456215"/>
        <dbReference type="EC" id="6.1.1.4"/>
    </reaction>
</comment>
<evidence type="ECO:0000256" key="8">
    <source>
        <dbReference type="ARBA" id="ARBA00047469"/>
    </source>
</evidence>
<dbReference type="GO" id="GO:0004823">
    <property type="term" value="F:leucine-tRNA ligase activity"/>
    <property type="evidence" value="ECO:0007669"/>
    <property type="project" value="UniProtKB-EC"/>
</dbReference>
<dbReference type="Gene3D" id="1.10.730.10">
    <property type="entry name" value="Isoleucyl-tRNA Synthetase, Domain 1"/>
    <property type="match status" value="1"/>
</dbReference>
<evidence type="ECO:0000313" key="15">
    <source>
        <dbReference type="Proteomes" id="UP000644147"/>
    </source>
</evidence>
<dbReference type="InterPro" id="IPR002302">
    <property type="entry name" value="Leu-tRNA-ligase"/>
</dbReference>
<dbReference type="PRINTS" id="PR00985">
    <property type="entry name" value="TRNASYNTHLEU"/>
</dbReference>
<dbReference type="Pfam" id="PF09334">
    <property type="entry name" value="tRNA-synt_1g"/>
    <property type="match status" value="1"/>
</dbReference>
<evidence type="ECO:0000259" key="13">
    <source>
        <dbReference type="Pfam" id="PF13603"/>
    </source>
</evidence>
<dbReference type="CDD" id="cd07958">
    <property type="entry name" value="Anticodon_Ia_Leu_BEm"/>
    <property type="match status" value="1"/>
</dbReference>
<dbReference type="Gene3D" id="3.90.740.10">
    <property type="entry name" value="Valyl/Leucyl/Isoleucyl-tRNA synthetase, editing domain"/>
    <property type="match status" value="1"/>
</dbReference>
<dbReference type="PROSITE" id="PS00178">
    <property type="entry name" value="AA_TRNA_LIGASE_I"/>
    <property type="match status" value="1"/>
</dbReference>